<dbReference type="AlphaFoldDB" id="A0A919LXW5"/>
<evidence type="ECO:0000313" key="2">
    <source>
        <dbReference type="Proteomes" id="UP000619479"/>
    </source>
</evidence>
<evidence type="ECO:0000313" key="1">
    <source>
        <dbReference type="EMBL" id="GID62345.1"/>
    </source>
</evidence>
<organism evidence="1 2">
    <name type="scientific">Actinoplanes cyaneus</name>
    <dbReference type="NCBI Taxonomy" id="52696"/>
    <lineage>
        <taxon>Bacteria</taxon>
        <taxon>Bacillati</taxon>
        <taxon>Actinomycetota</taxon>
        <taxon>Actinomycetes</taxon>
        <taxon>Micromonosporales</taxon>
        <taxon>Micromonosporaceae</taxon>
        <taxon>Actinoplanes</taxon>
    </lineage>
</organism>
<keyword evidence="2" id="KW-1185">Reference proteome</keyword>
<accession>A0A919LXW5</accession>
<dbReference type="EMBL" id="BOMH01000002">
    <property type="protein sequence ID" value="GID62345.1"/>
    <property type="molecule type" value="Genomic_DNA"/>
</dbReference>
<proteinExistence type="predicted"/>
<gene>
    <name evidence="1" type="ORF">Acy02nite_02260</name>
</gene>
<sequence length="255" mass="26589">MDDGSNRPLTILGWRDPTGFLAEPGDPDESISNGFVNPLDLFNAASPSAWLNEAIEGITGVDVFGWFTEWLAGDWEGIWKFGDAMANLAQCVQQVGVDIQLGMNQLDRSWDGNASESAYAYFSSLATRTSGQQTAIRPVAESYRKAATGAWQVSNQLGNIFQALADSAVLWCLTVGASGALYGTGAGAVVGTAGMGAAGLIALEMLSLINKASVIMNTAGTAILGLVGEGMSLAYQGGDLSSVPLPNVPYVSPEL</sequence>
<protein>
    <submittedName>
        <fullName evidence="1">Uncharacterized protein</fullName>
    </submittedName>
</protein>
<reference evidence="1" key="1">
    <citation type="submission" date="2021-01" db="EMBL/GenBank/DDBJ databases">
        <title>Whole genome shotgun sequence of Actinoplanes cyaneus NBRC 14990.</title>
        <authorList>
            <person name="Komaki H."/>
            <person name="Tamura T."/>
        </authorList>
    </citation>
    <scope>NUCLEOTIDE SEQUENCE</scope>
    <source>
        <strain evidence="1">NBRC 14990</strain>
    </source>
</reference>
<name>A0A919LXW5_9ACTN</name>
<dbReference type="RefSeq" id="WP_203737658.1">
    <property type="nucleotide sequence ID" value="NZ_BAAAUC010000002.1"/>
</dbReference>
<dbReference type="Proteomes" id="UP000619479">
    <property type="component" value="Unassembled WGS sequence"/>
</dbReference>
<comment type="caution">
    <text evidence="1">The sequence shown here is derived from an EMBL/GenBank/DDBJ whole genome shotgun (WGS) entry which is preliminary data.</text>
</comment>